<dbReference type="EMBL" id="JANUAE010000003">
    <property type="protein sequence ID" value="MCS3709329.1"/>
    <property type="molecule type" value="Genomic_DNA"/>
</dbReference>
<evidence type="ECO:0008006" key="4">
    <source>
        <dbReference type="Google" id="ProtNLM"/>
    </source>
</evidence>
<accession>A0A9X2UU21</accession>
<reference evidence="2" key="1">
    <citation type="submission" date="2022-08" db="EMBL/GenBank/DDBJ databases">
        <title>Genomic Encyclopedia of Type Strains, Phase V (KMG-V): Genome sequencing to study the core and pangenomes of soil and plant-associated prokaryotes.</title>
        <authorList>
            <person name="Whitman W."/>
        </authorList>
    </citation>
    <scope>NUCLEOTIDE SEQUENCE</scope>
    <source>
        <strain evidence="2">SP3049</strain>
    </source>
</reference>
<comment type="caution">
    <text evidence="2">The sequence shown here is derived from an EMBL/GenBank/DDBJ whole genome shotgun (WGS) entry which is preliminary data.</text>
</comment>
<name>A0A9X2UU21_9BACT</name>
<feature type="chain" id="PRO_5041155467" description="Lipoprotein" evidence="1">
    <location>
        <begin position="22"/>
        <end position="130"/>
    </location>
</feature>
<dbReference type="AlphaFoldDB" id="A0A9X2UU21"/>
<sequence length="130" mass="14216">MRGFFLCVIASFLALSPCARAQPQELTFAEYQLQIDAPPSVVEDTATALAEKNQYLRGIALPQGNRLPALVPGSVLLSFAGTPYTLYLRSTTHHTEAVLKSQKLDLSEEAQQKAQQFLQQIADRVGPENG</sequence>
<feature type="signal peptide" evidence="1">
    <location>
        <begin position="1"/>
        <end position="21"/>
    </location>
</feature>
<organism evidence="2 3">
    <name type="scientific">Salinibacter ruber</name>
    <dbReference type="NCBI Taxonomy" id="146919"/>
    <lineage>
        <taxon>Bacteria</taxon>
        <taxon>Pseudomonadati</taxon>
        <taxon>Rhodothermota</taxon>
        <taxon>Rhodothermia</taxon>
        <taxon>Rhodothermales</taxon>
        <taxon>Salinibacteraceae</taxon>
        <taxon>Salinibacter</taxon>
    </lineage>
</organism>
<dbReference type="RefSeq" id="WP_162713338.1">
    <property type="nucleotide sequence ID" value="NZ_CALTRY010000005.1"/>
</dbReference>
<keyword evidence="1" id="KW-0732">Signal</keyword>
<evidence type="ECO:0000313" key="2">
    <source>
        <dbReference type="EMBL" id="MCS3709329.1"/>
    </source>
</evidence>
<dbReference type="Proteomes" id="UP001155057">
    <property type="component" value="Unassembled WGS sequence"/>
</dbReference>
<protein>
    <recommendedName>
        <fullName evidence="4">Lipoprotein</fullName>
    </recommendedName>
</protein>
<evidence type="ECO:0000256" key="1">
    <source>
        <dbReference type="SAM" id="SignalP"/>
    </source>
</evidence>
<evidence type="ECO:0000313" key="3">
    <source>
        <dbReference type="Proteomes" id="UP001155057"/>
    </source>
</evidence>
<gene>
    <name evidence="2" type="ORF">GGP61_000932</name>
</gene>
<proteinExistence type="predicted"/>